<evidence type="ECO:0000313" key="2">
    <source>
        <dbReference type="Proteomes" id="UP001314181"/>
    </source>
</evidence>
<keyword evidence="2" id="KW-1185">Reference proteome</keyword>
<evidence type="ECO:0000313" key="1">
    <source>
        <dbReference type="EMBL" id="CAK8162558.1"/>
    </source>
</evidence>
<dbReference type="EMBL" id="CAWVOK010000009">
    <property type="protein sequence ID" value="CAK8162558.1"/>
    <property type="molecule type" value="Genomic_DNA"/>
</dbReference>
<reference evidence="1 2" key="1">
    <citation type="submission" date="2024-01" db="EMBL/GenBank/DDBJ databases">
        <authorList>
            <person name="Kunselman E."/>
        </authorList>
    </citation>
    <scope>NUCLEOTIDE SEQUENCE [LARGE SCALE GENOMIC DNA]</scope>
    <source>
        <strain evidence="1">2 abalone samples</strain>
    </source>
</reference>
<comment type="caution">
    <text evidence="1">The sequence shown here is derived from an EMBL/GenBank/DDBJ whole genome shotgun (WGS) entry which is preliminary data.</text>
</comment>
<sequence>MLTATSEKIFDLIKIPISLIILAITQQLPKIYKISYTYC</sequence>
<protein>
    <submittedName>
        <fullName evidence="1">Uncharacterized protein</fullName>
    </submittedName>
</protein>
<dbReference type="Proteomes" id="UP001314181">
    <property type="component" value="Unassembled WGS sequence"/>
</dbReference>
<organism evidence="1 2">
    <name type="scientific">Candidatus Xenohaliotis californiensis</name>
    <dbReference type="NCBI Taxonomy" id="84677"/>
    <lineage>
        <taxon>Bacteria</taxon>
        <taxon>Pseudomonadati</taxon>
        <taxon>Pseudomonadota</taxon>
        <taxon>Alphaproteobacteria</taxon>
        <taxon>Rickettsiales</taxon>
        <taxon>Anaplasmataceae</taxon>
        <taxon>Candidatus Xenohaliotis</taxon>
    </lineage>
</organism>
<name>A0ABM9N7J6_9RICK</name>
<gene>
    <name evidence="1" type="ORF">CAXC1_180066</name>
</gene>
<accession>A0ABM9N7J6</accession>
<proteinExistence type="predicted"/>